<feature type="domain" description="EF-hand" evidence="3">
    <location>
        <begin position="91"/>
        <end position="119"/>
    </location>
</feature>
<dbReference type="OrthoDB" id="6053359at2"/>
<dbReference type="InterPro" id="IPR011992">
    <property type="entry name" value="EF-hand-dom_pair"/>
</dbReference>
<dbReference type="SUPFAM" id="SSF47473">
    <property type="entry name" value="EF-hand"/>
    <property type="match status" value="1"/>
</dbReference>
<evidence type="ECO:0000256" key="2">
    <source>
        <dbReference type="SAM" id="SignalP"/>
    </source>
</evidence>
<dbReference type="Pfam" id="PF13202">
    <property type="entry name" value="EF-hand_5"/>
    <property type="match status" value="3"/>
</dbReference>
<proteinExistence type="predicted"/>
<feature type="compositionally biased region" description="Basic and acidic residues" evidence="1">
    <location>
        <begin position="41"/>
        <end position="51"/>
    </location>
</feature>
<feature type="compositionally biased region" description="Low complexity" evidence="1">
    <location>
        <begin position="27"/>
        <end position="38"/>
    </location>
</feature>
<evidence type="ECO:0000313" key="4">
    <source>
        <dbReference type="EMBL" id="SHO59715.1"/>
    </source>
</evidence>
<dbReference type="EMBL" id="FRXO01000001">
    <property type="protein sequence ID" value="SHO59715.1"/>
    <property type="molecule type" value="Genomic_DNA"/>
</dbReference>
<dbReference type="InterPro" id="IPR018247">
    <property type="entry name" value="EF_Hand_1_Ca_BS"/>
</dbReference>
<dbReference type="STRING" id="1123029.SAMN02745172_00037"/>
<dbReference type="GO" id="GO:0005509">
    <property type="term" value="F:calcium ion binding"/>
    <property type="evidence" value="ECO:0007669"/>
    <property type="project" value="InterPro"/>
</dbReference>
<feature type="signal peptide" evidence="2">
    <location>
        <begin position="1"/>
        <end position="25"/>
    </location>
</feature>
<evidence type="ECO:0000259" key="3">
    <source>
        <dbReference type="PROSITE" id="PS50222"/>
    </source>
</evidence>
<feature type="compositionally biased region" description="Basic and acidic residues" evidence="1">
    <location>
        <begin position="92"/>
        <end position="106"/>
    </location>
</feature>
<dbReference type="SMART" id="SM00054">
    <property type="entry name" value="EFh"/>
    <property type="match status" value="2"/>
</dbReference>
<dbReference type="AlphaFoldDB" id="A0A1M7Z4D0"/>
<name>A0A1M7Z4D0_9HYPH</name>
<accession>A0A1M7Z4D0</accession>
<keyword evidence="5" id="KW-1185">Reference proteome</keyword>
<protein>
    <submittedName>
        <fullName evidence="4">Ca2+-binding protein, EF-hand superfamily</fullName>
    </submittedName>
</protein>
<gene>
    <name evidence="4" type="ORF">SAMN02745172_00037</name>
</gene>
<dbReference type="Gene3D" id="1.10.238.10">
    <property type="entry name" value="EF-hand"/>
    <property type="match status" value="2"/>
</dbReference>
<feature type="region of interest" description="Disordered" evidence="1">
    <location>
        <begin position="71"/>
        <end position="129"/>
    </location>
</feature>
<dbReference type="PROSITE" id="PS00018">
    <property type="entry name" value="EF_HAND_1"/>
    <property type="match status" value="2"/>
</dbReference>
<organism evidence="4 5">
    <name type="scientific">Pseudoxanthobacter soli DSM 19599</name>
    <dbReference type="NCBI Taxonomy" id="1123029"/>
    <lineage>
        <taxon>Bacteria</taxon>
        <taxon>Pseudomonadati</taxon>
        <taxon>Pseudomonadota</taxon>
        <taxon>Alphaproteobacteria</taxon>
        <taxon>Hyphomicrobiales</taxon>
        <taxon>Segnochrobactraceae</taxon>
        <taxon>Pseudoxanthobacter</taxon>
    </lineage>
</organism>
<feature type="compositionally biased region" description="Basic and acidic residues" evidence="1">
    <location>
        <begin position="118"/>
        <end position="129"/>
    </location>
</feature>
<feature type="domain" description="EF-hand" evidence="3">
    <location>
        <begin position="46"/>
        <end position="70"/>
    </location>
</feature>
<dbReference type="InterPro" id="IPR002048">
    <property type="entry name" value="EF_hand_dom"/>
</dbReference>
<evidence type="ECO:0000313" key="5">
    <source>
        <dbReference type="Proteomes" id="UP000186406"/>
    </source>
</evidence>
<dbReference type="PROSITE" id="PS50222">
    <property type="entry name" value="EF_HAND_2"/>
    <property type="match status" value="2"/>
</dbReference>
<dbReference type="Proteomes" id="UP000186406">
    <property type="component" value="Unassembled WGS sequence"/>
</dbReference>
<feature type="chain" id="PRO_5012703654" evidence="2">
    <location>
        <begin position="26"/>
        <end position="129"/>
    </location>
</feature>
<keyword evidence="2" id="KW-0732">Signal</keyword>
<sequence>MARTILSTLLACGVAVSGFSAAAYAQTAPAAPPAATAPMNTEEKSAFDKNGDGSVSKTEFGDFMSAAFGELDTNKNGSLSPKETKNVMSPEMFKKVDTNGDGKISKPEFMNQANADFKAADKNDNGSLQ</sequence>
<dbReference type="CDD" id="cd00051">
    <property type="entry name" value="EFh"/>
    <property type="match status" value="1"/>
</dbReference>
<evidence type="ECO:0000256" key="1">
    <source>
        <dbReference type="SAM" id="MobiDB-lite"/>
    </source>
</evidence>
<reference evidence="4 5" key="1">
    <citation type="submission" date="2016-12" db="EMBL/GenBank/DDBJ databases">
        <authorList>
            <person name="Song W.-J."/>
            <person name="Kurnit D.M."/>
        </authorList>
    </citation>
    <scope>NUCLEOTIDE SEQUENCE [LARGE SCALE GENOMIC DNA]</scope>
    <source>
        <strain evidence="4 5">DSM 19599</strain>
    </source>
</reference>
<feature type="region of interest" description="Disordered" evidence="1">
    <location>
        <begin position="27"/>
        <end position="52"/>
    </location>
</feature>
<dbReference type="RefSeq" id="WP_084563696.1">
    <property type="nucleotide sequence ID" value="NZ_FRXO01000001.1"/>
</dbReference>